<dbReference type="GO" id="GO:0003676">
    <property type="term" value="F:nucleic acid binding"/>
    <property type="evidence" value="ECO:0007669"/>
    <property type="project" value="InterPro"/>
</dbReference>
<dbReference type="Gene3D" id="3.30.420.10">
    <property type="entry name" value="Ribonuclease H-like superfamily/Ribonuclease H"/>
    <property type="match status" value="1"/>
</dbReference>
<accession>A0A3M9XM97</accession>
<dbReference type="InterPro" id="IPR033390">
    <property type="entry name" value="Rv2179c-like"/>
</dbReference>
<dbReference type="InterPro" id="IPR012337">
    <property type="entry name" value="RNaseH-like_sf"/>
</dbReference>
<dbReference type="EMBL" id="QWDD01000001">
    <property type="protein sequence ID" value="RNJ49409.1"/>
    <property type="molecule type" value="Genomic_DNA"/>
</dbReference>
<dbReference type="Proteomes" id="UP000268623">
    <property type="component" value="Unassembled WGS sequence"/>
</dbReference>
<comment type="caution">
    <text evidence="2">The sequence shown here is derived from an EMBL/GenBank/DDBJ whole genome shotgun (WGS) entry which is preliminary data.</text>
</comment>
<evidence type="ECO:0000313" key="2">
    <source>
        <dbReference type="EMBL" id="RNJ49409.1"/>
    </source>
</evidence>
<evidence type="ECO:0000259" key="1">
    <source>
        <dbReference type="Pfam" id="PF16473"/>
    </source>
</evidence>
<reference evidence="2 3" key="1">
    <citation type="submission" date="2018-08" db="EMBL/GenBank/DDBJ databases">
        <title>Genome sequence of Methylocystis hirsuta CSC1, a methanotroph able to accumulate PHAs.</title>
        <authorList>
            <person name="Bordel S."/>
            <person name="Rodriguez E."/>
            <person name="Gancedo J."/>
            <person name="Munoz R."/>
        </authorList>
    </citation>
    <scope>NUCLEOTIDE SEQUENCE [LARGE SCALE GENOMIC DNA]</scope>
    <source>
        <strain evidence="2 3">CSC1</strain>
    </source>
</reference>
<name>A0A3M9XM97_9HYPH</name>
<dbReference type="Pfam" id="PF16473">
    <property type="entry name" value="Rv2179c-like"/>
    <property type="match status" value="1"/>
</dbReference>
<feature type="domain" description="3'-5' exoribonuclease Rv2179c-like" evidence="1">
    <location>
        <begin position="3"/>
        <end position="148"/>
    </location>
</feature>
<dbReference type="InterPro" id="IPR036397">
    <property type="entry name" value="RNaseH_sf"/>
</dbReference>
<dbReference type="AlphaFoldDB" id="A0A3M9XM97"/>
<proteinExistence type="predicted"/>
<protein>
    <recommendedName>
        <fullName evidence="1">3'-5' exoribonuclease Rv2179c-like domain-containing protein</fullName>
    </recommendedName>
</protein>
<dbReference type="SUPFAM" id="SSF53098">
    <property type="entry name" value="Ribonuclease H-like"/>
    <property type="match status" value="1"/>
</dbReference>
<evidence type="ECO:0000313" key="3">
    <source>
        <dbReference type="Proteomes" id="UP000268623"/>
    </source>
</evidence>
<keyword evidence="3" id="KW-1185">Reference proteome</keyword>
<gene>
    <name evidence="2" type="ORF">D1O30_07125</name>
</gene>
<sequence length="167" mass="19542">MMRVFFDTELEDTGREIKLISLGAVREDGKQFYAEMAWKPSPSTDPWIVENVARHLRGPSVWLPRADLAREFNEFAGHDPEFWAYVGAYDWVALCQLYGKLLDRPGGWPSYYRDVKMLWEMAARPTPPRHFGTTHFALDDAMWTKELFDSLHRLNWFKMPPLMSEVA</sequence>
<organism evidence="2 3">
    <name type="scientific">Methylocystis hirsuta</name>
    <dbReference type="NCBI Taxonomy" id="369798"/>
    <lineage>
        <taxon>Bacteria</taxon>
        <taxon>Pseudomonadati</taxon>
        <taxon>Pseudomonadota</taxon>
        <taxon>Alphaproteobacteria</taxon>
        <taxon>Hyphomicrobiales</taxon>
        <taxon>Methylocystaceae</taxon>
        <taxon>Methylocystis</taxon>
    </lineage>
</organism>